<dbReference type="Pfam" id="PF02754">
    <property type="entry name" value="CCG"/>
    <property type="match status" value="2"/>
</dbReference>
<accession>A0A510DWR4</accession>
<protein>
    <submittedName>
        <fullName evidence="7">Lactate utilization protein A</fullName>
    </submittedName>
</protein>
<dbReference type="InterPro" id="IPR017896">
    <property type="entry name" value="4Fe4S_Fe-S-bd"/>
</dbReference>
<dbReference type="Pfam" id="PF13183">
    <property type="entry name" value="Fer4_8"/>
    <property type="match status" value="1"/>
</dbReference>
<evidence type="ECO:0000256" key="1">
    <source>
        <dbReference type="ARBA" id="ARBA00022485"/>
    </source>
</evidence>
<dbReference type="AlphaFoldDB" id="A0A510DWR4"/>
<sequence>MGMIRMDGKKGVTESEIGKCVHCGFCLESCPTYVVTRSEVHSPRGRILTVKLGLSTEGIETCMYCRRCEIACPSGVEYNKIITSARKPDMFKKIMLKTLERPSLLYVGTLAVSKGNGEFSYRLRNFVENPQKPLEHEEMDPDIYLIPGCITSTFFRSTVEKALKFLKEKGFRVKILNGCCGLAHYSEGDVEGGDKALDRLIPTSARTSNARLVSLSSNCTAHMREKGINVMDFHEFMKSMNYQIRIGTKFTVHYPCHAHLLGITKSLIDVFYDRENMVQMEDPSFECGAGGAFFLFNQEISDKVIQEKNKKVKYSVADIVISTNPSCSLVMKKSGKRIMHIADFL</sequence>
<dbReference type="InterPro" id="IPR017900">
    <property type="entry name" value="4Fe4S_Fe_S_CS"/>
</dbReference>
<evidence type="ECO:0000256" key="4">
    <source>
        <dbReference type="ARBA" id="ARBA00023004"/>
    </source>
</evidence>
<keyword evidence="8" id="KW-1185">Reference proteome</keyword>
<dbReference type="KEGG" id="step:IC006_2006"/>
<evidence type="ECO:0000256" key="2">
    <source>
        <dbReference type="ARBA" id="ARBA00022723"/>
    </source>
</evidence>
<keyword evidence="1" id="KW-0004">4Fe-4S</keyword>
<dbReference type="InterPro" id="IPR009051">
    <property type="entry name" value="Helical_ferredxn"/>
</dbReference>
<dbReference type="GO" id="GO:0051539">
    <property type="term" value="F:4 iron, 4 sulfur cluster binding"/>
    <property type="evidence" value="ECO:0007669"/>
    <property type="project" value="UniProtKB-KW"/>
</dbReference>
<keyword evidence="4" id="KW-0408">Iron</keyword>
<evidence type="ECO:0000256" key="5">
    <source>
        <dbReference type="ARBA" id="ARBA00023014"/>
    </source>
</evidence>
<keyword evidence="5" id="KW-0411">Iron-sulfur</keyword>
<keyword evidence="2" id="KW-0479">Metal-binding</keyword>
<dbReference type="PANTHER" id="PTHR32479:SF19">
    <property type="entry name" value="ANAEROBIC GLYCEROL-3-PHOSPHATE DEHYDROGENASE SUBUNIT C"/>
    <property type="match status" value="1"/>
</dbReference>
<reference evidence="7 8" key="1">
    <citation type="journal article" date="2020" name="Int. J. Syst. Evol. Microbiol.">
        <title>Sulfuracidifex tepidarius gen. nov., sp. nov. and transfer of Sulfolobus metallicus Huber and Stetter 1992 to the genus Sulfuracidifex as Sulfuracidifex metallicus comb. nov.</title>
        <authorList>
            <person name="Itoh T."/>
            <person name="Miura T."/>
            <person name="Sakai H.D."/>
            <person name="Kato S."/>
            <person name="Ohkuma M."/>
            <person name="Takashina T."/>
        </authorList>
    </citation>
    <scope>NUCLEOTIDE SEQUENCE [LARGE SCALE GENOMIC DNA]</scope>
    <source>
        <strain evidence="7 8">IC-006</strain>
    </source>
</reference>
<dbReference type="InterPro" id="IPR004017">
    <property type="entry name" value="Cys_rich_dom"/>
</dbReference>
<proteinExistence type="predicted"/>
<evidence type="ECO:0000313" key="8">
    <source>
        <dbReference type="Proteomes" id="UP000322983"/>
    </source>
</evidence>
<dbReference type="GO" id="GO:0046872">
    <property type="term" value="F:metal ion binding"/>
    <property type="evidence" value="ECO:0007669"/>
    <property type="project" value="UniProtKB-KW"/>
</dbReference>
<dbReference type="Gene3D" id="1.10.1060.10">
    <property type="entry name" value="Alpha-helical ferredoxin"/>
    <property type="match status" value="1"/>
</dbReference>
<dbReference type="RefSeq" id="WP_232048887.1">
    <property type="nucleotide sequence ID" value="NZ_AP018929.1"/>
</dbReference>
<organism evidence="7 8">
    <name type="scientific">Sulfuracidifex tepidarius</name>
    <dbReference type="NCBI Taxonomy" id="1294262"/>
    <lineage>
        <taxon>Archaea</taxon>
        <taxon>Thermoproteota</taxon>
        <taxon>Thermoprotei</taxon>
        <taxon>Sulfolobales</taxon>
        <taxon>Sulfolobaceae</taxon>
        <taxon>Sulfuracidifex</taxon>
    </lineage>
</organism>
<dbReference type="SUPFAM" id="SSF46548">
    <property type="entry name" value="alpha-helical ferredoxin"/>
    <property type="match status" value="1"/>
</dbReference>
<evidence type="ECO:0000313" key="7">
    <source>
        <dbReference type="EMBL" id="BBG24672.1"/>
    </source>
</evidence>
<dbReference type="GeneID" id="41715763"/>
<keyword evidence="3" id="KW-0677">Repeat</keyword>
<feature type="domain" description="4Fe-4S ferredoxin-type" evidence="6">
    <location>
        <begin position="11"/>
        <end position="40"/>
    </location>
</feature>
<evidence type="ECO:0000259" key="6">
    <source>
        <dbReference type="PROSITE" id="PS51379"/>
    </source>
</evidence>
<dbReference type="PANTHER" id="PTHR32479">
    <property type="entry name" value="GLYCOLATE OXIDASE IRON-SULFUR SUBUNIT"/>
    <property type="match status" value="1"/>
</dbReference>
<dbReference type="PROSITE" id="PS51379">
    <property type="entry name" value="4FE4S_FER_2"/>
    <property type="match status" value="1"/>
</dbReference>
<evidence type="ECO:0000256" key="3">
    <source>
        <dbReference type="ARBA" id="ARBA00022737"/>
    </source>
</evidence>
<dbReference type="EMBL" id="AP018929">
    <property type="protein sequence ID" value="BBG24672.1"/>
    <property type="molecule type" value="Genomic_DNA"/>
</dbReference>
<dbReference type="GO" id="GO:0016491">
    <property type="term" value="F:oxidoreductase activity"/>
    <property type="evidence" value="ECO:0007669"/>
    <property type="project" value="UniProtKB-ARBA"/>
</dbReference>
<dbReference type="PROSITE" id="PS00198">
    <property type="entry name" value="4FE4S_FER_1"/>
    <property type="match status" value="2"/>
</dbReference>
<gene>
    <name evidence="7" type="ORF">IC006_2006</name>
</gene>
<dbReference type="Proteomes" id="UP000322983">
    <property type="component" value="Chromosome"/>
</dbReference>
<name>A0A510DWR4_9CREN</name>
<dbReference type="STRING" id="1294262.GCA_001316085_01677"/>